<accession>A0A5C6AZP2</accession>
<keyword evidence="1" id="KW-0732">Signal</keyword>
<evidence type="ECO:0000313" key="2">
    <source>
        <dbReference type="EMBL" id="TWU05118.1"/>
    </source>
</evidence>
<protein>
    <recommendedName>
        <fullName evidence="4">Glycoside hydrolase 123 C-terminal domain-containing protein</fullName>
    </recommendedName>
</protein>
<feature type="chain" id="PRO_5023046988" description="Glycoside hydrolase 123 C-terminal domain-containing protein" evidence="1">
    <location>
        <begin position="24"/>
        <end position="703"/>
    </location>
</feature>
<evidence type="ECO:0000256" key="1">
    <source>
        <dbReference type="SAM" id="SignalP"/>
    </source>
</evidence>
<keyword evidence="3" id="KW-1185">Reference proteome</keyword>
<comment type="caution">
    <text evidence="2">The sequence shown here is derived from an EMBL/GenBank/DDBJ whole genome shotgun (WGS) entry which is preliminary data.</text>
</comment>
<gene>
    <name evidence="2" type="ORF">CA54_58060</name>
</gene>
<feature type="signal peptide" evidence="1">
    <location>
        <begin position="1"/>
        <end position="23"/>
    </location>
</feature>
<sequence precursor="true">MPTMKSALFIAVFAISLLTEAFAEDRAEPVAELQSGENTVWTTGAALMPAWGFYPLGQAYNGTKPLQEVAAWNRSGKPASLTWVHAFDLPGKYHVWARQYGGIGQVEVFVDEQSLAEGKGGPGGARYVWTHLGTYTITKGRHHVDVAVPGGMLDAILFTLDADLQPEGGSLPDPVEKPVLRALRTYRDDVLLKNDAGVRGFIVGSSIPYEELLYDWIPKRDRVLERVQLWGAANQYVNSTFAVRMLDATNEFRVSLNQLAGPDGVLLAADEIDLRVVHVRERKHALFRHSRRRILVPELLLRDDRTALPPGGKQGGYGGGVCVTRIPAHHSRQFWLTVRVPPESPPGLYRGEIILRANGGEERLQHLPIELEVLPLTLLPAEGYYGIYYPNNPAKPTELLHVSEQRFLAELKDQVRHGLNATTLYGGFSTISLAKRAGMTRAPCLMHWPGDSAQGEVEHAKKIGLEDLYYYGVDEPRNPAQIERCRKEAERRAGLGLHMLTAINSTKAQLATRDFVDRPVYNIYVFGGKDNSAAMYAREKGFRPISYWTTATIYPLWYRAFTGLYNKSCGYLGSSPWAYRDAPDERIYDPDAINHQVSYPDEFGEPIPTLAWEAHRAGINDVRYLETLDRAIAAAKHRLEQSNPSDDLRVAIAQAQHVRQERYESIRGRWFEYVCSLRPGELENSRREFAEAIVQINRALAGR</sequence>
<dbReference type="Proteomes" id="UP000320735">
    <property type="component" value="Unassembled WGS sequence"/>
</dbReference>
<evidence type="ECO:0008006" key="4">
    <source>
        <dbReference type="Google" id="ProtNLM"/>
    </source>
</evidence>
<proteinExistence type="predicted"/>
<dbReference type="RefSeq" id="WP_146374225.1">
    <property type="nucleotide sequence ID" value="NZ_SJPP01000004.1"/>
</dbReference>
<reference evidence="2 3" key="1">
    <citation type="submission" date="2019-02" db="EMBL/GenBank/DDBJ databases">
        <title>Deep-cultivation of Planctomycetes and their phenomic and genomic characterization uncovers novel biology.</title>
        <authorList>
            <person name="Wiegand S."/>
            <person name="Jogler M."/>
            <person name="Boedeker C."/>
            <person name="Pinto D."/>
            <person name="Vollmers J."/>
            <person name="Rivas-Marin E."/>
            <person name="Kohn T."/>
            <person name="Peeters S.H."/>
            <person name="Heuer A."/>
            <person name="Rast P."/>
            <person name="Oberbeckmann S."/>
            <person name="Bunk B."/>
            <person name="Jeske O."/>
            <person name="Meyerdierks A."/>
            <person name="Storesund J.E."/>
            <person name="Kallscheuer N."/>
            <person name="Luecker S."/>
            <person name="Lage O.M."/>
            <person name="Pohl T."/>
            <person name="Merkel B.J."/>
            <person name="Hornburger P."/>
            <person name="Mueller R.-W."/>
            <person name="Bruemmer F."/>
            <person name="Labrenz M."/>
            <person name="Spormann A.M."/>
            <person name="Op Den Camp H."/>
            <person name="Overmann J."/>
            <person name="Amann R."/>
            <person name="Jetten M.S.M."/>
            <person name="Mascher T."/>
            <person name="Medema M.H."/>
            <person name="Devos D.P."/>
            <person name="Kaster A.-K."/>
            <person name="Ovreas L."/>
            <person name="Rohde M."/>
            <person name="Galperin M.Y."/>
            <person name="Jogler C."/>
        </authorList>
    </citation>
    <scope>NUCLEOTIDE SEQUENCE [LARGE SCALE GENOMIC DNA]</scope>
    <source>
        <strain evidence="2 3">CA54</strain>
    </source>
</reference>
<dbReference type="OrthoDB" id="9799174at2"/>
<name>A0A5C6AZP2_9PLAN</name>
<organism evidence="2 3">
    <name type="scientific">Symmachiella macrocystis</name>
    <dbReference type="NCBI Taxonomy" id="2527985"/>
    <lineage>
        <taxon>Bacteria</taxon>
        <taxon>Pseudomonadati</taxon>
        <taxon>Planctomycetota</taxon>
        <taxon>Planctomycetia</taxon>
        <taxon>Planctomycetales</taxon>
        <taxon>Planctomycetaceae</taxon>
        <taxon>Symmachiella</taxon>
    </lineage>
</organism>
<dbReference type="AlphaFoldDB" id="A0A5C6AZP2"/>
<dbReference type="EMBL" id="SJPP01000004">
    <property type="protein sequence ID" value="TWU05118.1"/>
    <property type="molecule type" value="Genomic_DNA"/>
</dbReference>
<evidence type="ECO:0000313" key="3">
    <source>
        <dbReference type="Proteomes" id="UP000320735"/>
    </source>
</evidence>